<dbReference type="SMART" id="SM00530">
    <property type="entry name" value="HTH_XRE"/>
    <property type="match status" value="1"/>
</dbReference>
<accession>A0A918E918</accession>
<dbReference type="PANTHER" id="PTHR35010">
    <property type="entry name" value="BLL4672 PROTEIN-RELATED"/>
    <property type="match status" value="1"/>
</dbReference>
<protein>
    <submittedName>
        <fullName evidence="2">Transcriptional regulator</fullName>
    </submittedName>
</protein>
<dbReference type="PROSITE" id="PS50943">
    <property type="entry name" value="HTH_CROC1"/>
    <property type="match status" value="1"/>
</dbReference>
<dbReference type="PANTHER" id="PTHR35010:SF2">
    <property type="entry name" value="BLL4672 PROTEIN"/>
    <property type="match status" value="1"/>
</dbReference>
<evidence type="ECO:0000259" key="1">
    <source>
        <dbReference type="PROSITE" id="PS50943"/>
    </source>
</evidence>
<proteinExistence type="predicted"/>
<comment type="caution">
    <text evidence="2">The sequence shown here is derived from an EMBL/GenBank/DDBJ whole genome shotgun (WGS) entry which is preliminary data.</text>
</comment>
<dbReference type="Pfam" id="PF17765">
    <property type="entry name" value="MLTR_LBD"/>
    <property type="match status" value="1"/>
</dbReference>
<dbReference type="RefSeq" id="WP_189142825.1">
    <property type="nucleotide sequence ID" value="NZ_BMNK01000015.1"/>
</dbReference>
<evidence type="ECO:0000313" key="3">
    <source>
        <dbReference type="Proteomes" id="UP000660745"/>
    </source>
</evidence>
<dbReference type="AlphaFoldDB" id="A0A918E918"/>
<dbReference type="Proteomes" id="UP000660745">
    <property type="component" value="Unassembled WGS sequence"/>
</dbReference>
<dbReference type="CDD" id="cd00093">
    <property type="entry name" value="HTH_XRE"/>
    <property type="match status" value="1"/>
</dbReference>
<gene>
    <name evidence="2" type="ORF">GCM10012278_67670</name>
</gene>
<evidence type="ECO:0000313" key="2">
    <source>
        <dbReference type="EMBL" id="GGP13929.1"/>
    </source>
</evidence>
<reference evidence="2" key="1">
    <citation type="journal article" date="2014" name="Int. J. Syst. Evol. Microbiol.">
        <title>Complete genome sequence of Corynebacterium casei LMG S-19264T (=DSM 44701T), isolated from a smear-ripened cheese.</title>
        <authorList>
            <consortium name="US DOE Joint Genome Institute (JGI-PGF)"/>
            <person name="Walter F."/>
            <person name="Albersmeier A."/>
            <person name="Kalinowski J."/>
            <person name="Ruckert C."/>
        </authorList>
    </citation>
    <scope>NUCLEOTIDE SEQUENCE</scope>
    <source>
        <strain evidence="2">CGMCC 4.7430</strain>
    </source>
</reference>
<dbReference type="Gene3D" id="1.10.260.40">
    <property type="entry name" value="lambda repressor-like DNA-binding domains"/>
    <property type="match status" value="1"/>
</dbReference>
<dbReference type="InterPro" id="IPR010982">
    <property type="entry name" value="Lambda_DNA-bd_dom_sf"/>
</dbReference>
<dbReference type="Gene3D" id="3.30.450.180">
    <property type="match status" value="1"/>
</dbReference>
<dbReference type="Pfam" id="PF13560">
    <property type="entry name" value="HTH_31"/>
    <property type="match status" value="1"/>
</dbReference>
<keyword evidence="3" id="KW-1185">Reference proteome</keyword>
<dbReference type="GO" id="GO:0003677">
    <property type="term" value="F:DNA binding"/>
    <property type="evidence" value="ECO:0007669"/>
    <property type="project" value="InterPro"/>
</dbReference>
<dbReference type="InterPro" id="IPR041413">
    <property type="entry name" value="MLTR_LBD"/>
</dbReference>
<feature type="domain" description="HTH cro/C1-type" evidence="1">
    <location>
        <begin position="30"/>
        <end position="81"/>
    </location>
</feature>
<dbReference type="SUPFAM" id="SSF47413">
    <property type="entry name" value="lambda repressor-like DNA-binding domains"/>
    <property type="match status" value="1"/>
</dbReference>
<organism evidence="2 3">
    <name type="scientific">Nonomuraea glycinis</name>
    <dbReference type="NCBI Taxonomy" id="2047744"/>
    <lineage>
        <taxon>Bacteria</taxon>
        <taxon>Bacillati</taxon>
        <taxon>Actinomycetota</taxon>
        <taxon>Actinomycetes</taxon>
        <taxon>Streptosporangiales</taxon>
        <taxon>Streptosporangiaceae</taxon>
        <taxon>Nonomuraea</taxon>
    </lineage>
</organism>
<dbReference type="InterPro" id="IPR001387">
    <property type="entry name" value="Cro/C1-type_HTH"/>
</dbReference>
<name>A0A918E918_9ACTN</name>
<dbReference type="EMBL" id="BMNK01000015">
    <property type="protein sequence ID" value="GGP13929.1"/>
    <property type="molecule type" value="Genomic_DNA"/>
</dbReference>
<reference evidence="2" key="2">
    <citation type="submission" date="2020-09" db="EMBL/GenBank/DDBJ databases">
        <authorList>
            <person name="Sun Q."/>
            <person name="Zhou Y."/>
        </authorList>
    </citation>
    <scope>NUCLEOTIDE SEQUENCE</scope>
    <source>
        <strain evidence="2">CGMCC 4.7430</strain>
    </source>
</reference>
<sequence>MHTTELGEFLKAHRARIEPGDVGFPAGAKRRVAGLRREEVAVLAGVSSDYYTRLEQGRERNPSASVLDAIGRALRLDNDSREHLYRLAGLSPRLGPPGGLAQVHPALARLLDAFPASAAYVLGPAFDVLAVNAVAAALLSPFEGCTNMVRILFTHPQAQVVFANWDEVVPKTVRALRLHAGRFPGDPRIKALVEELLETSSAFRDLWRDQSVGGLTRAFKVFVHPAVGRVELTYQTFDVHDAPGQQLLVGTPEPGSRSAEALVYLVSTRSRS</sequence>